<evidence type="ECO:0000313" key="2">
    <source>
        <dbReference type="Proteomes" id="UP000572670"/>
    </source>
</evidence>
<organism evidence="1 2">
    <name type="scientific">Micrococcus yunnanensis</name>
    <dbReference type="NCBI Taxonomy" id="566027"/>
    <lineage>
        <taxon>Bacteria</taxon>
        <taxon>Bacillati</taxon>
        <taxon>Actinomycetota</taxon>
        <taxon>Actinomycetes</taxon>
        <taxon>Micrococcales</taxon>
        <taxon>Micrococcaceae</taxon>
        <taxon>Micrococcus</taxon>
    </lineage>
</organism>
<gene>
    <name evidence="1" type="ORF">HDA34_002028</name>
</gene>
<comment type="caution">
    <text evidence="1">The sequence shown here is derived from an EMBL/GenBank/DDBJ whole genome shotgun (WGS) entry which is preliminary data.</text>
</comment>
<keyword evidence="2" id="KW-1185">Reference proteome</keyword>
<proteinExistence type="predicted"/>
<dbReference type="RefSeq" id="WP_134377056.1">
    <property type="nucleotide sequence ID" value="NZ_BAAAYW010000003.1"/>
</dbReference>
<dbReference type="EMBL" id="JACJIK010000001">
    <property type="protein sequence ID" value="MBA9060321.1"/>
    <property type="molecule type" value="Genomic_DNA"/>
</dbReference>
<protein>
    <submittedName>
        <fullName evidence="1">Uncharacterized protein</fullName>
    </submittedName>
</protein>
<accession>A0ABR6D2Q8</accession>
<dbReference type="Proteomes" id="UP000572670">
    <property type="component" value="Unassembled WGS sequence"/>
</dbReference>
<evidence type="ECO:0000313" key="1">
    <source>
        <dbReference type="EMBL" id="MBA9060321.1"/>
    </source>
</evidence>
<name>A0ABR6D2Q8_9MICC</name>
<reference evidence="1 2" key="1">
    <citation type="submission" date="2020-08" db="EMBL/GenBank/DDBJ databases">
        <title>Sequencing the genomes of 1000 actinobacteria strains.</title>
        <authorList>
            <person name="Klenk H.-P."/>
        </authorList>
    </citation>
    <scope>NUCLEOTIDE SEQUENCE [LARGE SCALE GENOMIC DNA]</scope>
    <source>
        <strain evidence="1 2">DSM 21948</strain>
    </source>
</reference>
<dbReference type="GeneID" id="93364368"/>
<sequence length="280" mass="30676">MITNNKSPFGSPIWQGLGREADLSTQLICSGANEIGRASFYQQGHYAAAQFGFSNGLERLGKLILTSDSLLATGAPLSDNELRKRGHSIAAILNEVENISKQRALQLTYERPTGPISTAIISCLDDFAAASRGRYANHASLTGTPSPHDPVVAWWSKVCKLILKAHFAGTPSEVVARKEAAAMQAIMNAHSATLFFHEDGSVVQDLEEVTVMTHERAVTQRWGRFYTLSHARWLADIFDSMTGTAQPAGGVNYFFGHYERVQTLRVADAVLRTRKSWPLA</sequence>